<evidence type="ECO:0000313" key="1">
    <source>
        <dbReference type="EMBL" id="UYM06220.1"/>
    </source>
</evidence>
<dbReference type="Proteomes" id="UP001164390">
    <property type="component" value="Chromosome"/>
</dbReference>
<proteinExistence type="predicted"/>
<sequence length="86" mass="9102">MPPLVAPYFLRAPSGPDRVGAGREQPLELGALVRGQCIAHPAFDPYRGGIGSVEQVLAVLGQRRLAYVVVPVVARPLDQAATLEVS</sequence>
<gene>
    <name evidence="1" type="ORF">L0C25_03845</name>
</gene>
<dbReference type="AlphaFoldDB" id="A0AA46TJ47"/>
<accession>A0AA46TJ47</accession>
<name>A0AA46TJ47_9ACTN</name>
<dbReference type="KEGG" id="sgrg:L0C25_03845"/>
<dbReference type="RefSeq" id="WP_271635087.1">
    <property type="nucleotide sequence ID" value="NZ_CP094970.1"/>
</dbReference>
<organism evidence="1 2">
    <name type="scientific">Solicola gregarius</name>
    <dbReference type="NCBI Taxonomy" id="2908642"/>
    <lineage>
        <taxon>Bacteria</taxon>
        <taxon>Bacillati</taxon>
        <taxon>Actinomycetota</taxon>
        <taxon>Actinomycetes</taxon>
        <taxon>Propionibacteriales</taxon>
        <taxon>Nocardioidaceae</taxon>
        <taxon>Solicola</taxon>
    </lineage>
</organism>
<keyword evidence="2" id="KW-1185">Reference proteome</keyword>
<reference evidence="1" key="1">
    <citation type="submission" date="2022-01" db="EMBL/GenBank/DDBJ databases">
        <title>Nocardioidaceae gen. sp. A5X3R13.</title>
        <authorList>
            <person name="Lopez Marin M.A."/>
            <person name="Uhlik O."/>
        </authorList>
    </citation>
    <scope>NUCLEOTIDE SEQUENCE</scope>
    <source>
        <strain evidence="1">A5X3R13</strain>
    </source>
</reference>
<protein>
    <submittedName>
        <fullName evidence="1">Uncharacterized protein</fullName>
    </submittedName>
</protein>
<evidence type="ECO:0000313" key="2">
    <source>
        <dbReference type="Proteomes" id="UP001164390"/>
    </source>
</evidence>
<dbReference type="EMBL" id="CP094970">
    <property type="protein sequence ID" value="UYM06220.1"/>
    <property type="molecule type" value="Genomic_DNA"/>
</dbReference>